<organism evidence="1 2">
    <name type="scientific">Paeniglutamicibacter sulfureus</name>
    <dbReference type="NCBI Taxonomy" id="43666"/>
    <lineage>
        <taxon>Bacteria</taxon>
        <taxon>Bacillati</taxon>
        <taxon>Actinomycetota</taxon>
        <taxon>Actinomycetes</taxon>
        <taxon>Micrococcales</taxon>
        <taxon>Micrococcaceae</taxon>
        <taxon>Paeniglutamicibacter</taxon>
    </lineage>
</organism>
<dbReference type="InterPro" id="IPR019292">
    <property type="entry name" value="McrC"/>
</dbReference>
<keyword evidence="2" id="KW-1185">Reference proteome</keyword>
<proteinExistence type="predicted"/>
<evidence type="ECO:0000313" key="1">
    <source>
        <dbReference type="EMBL" id="MDR7358756.1"/>
    </source>
</evidence>
<dbReference type="RefSeq" id="WP_310290762.1">
    <property type="nucleotide sequence ID" value="NZ_BAAAWO010000001.1"/>
</dbReference>
<protein>
    <submittedName>
        <fullName evidence="1">5-methylcytosine-specific restriction enzyme subunit McrC</fullName>
    </submittedName>
</protein>
<name>A0ABU2BJC8_9MICC</name>
<dbReference type="Pfam" id="PF10117">
    <property type="entry name" value="McrBC"/>
    <property type="match status" value="1"/>
</dbReference>
<accession>A0ABU2BJC8</accession>
<dbReference type="PANTHER" id="PTHR38733:SF1">
    <property type="entry name" value="TYPE IV METHYL-DIRECTED RESTRICTION ENZYME ECOKMCRBC"/>
    <property type="match status" value="1"/>
</dbReference>
<evidence type="ECO:0000313" key="2">
    <source>
        <dbReference type="Proteomes" id="UP001183817"/>
    </source>
</evidence>
<dbReference type="Proteomes" id="UP001183817">
    <property type="component" value="Unassembled WGS sequence"/>
</dbReference>
<reference evidence="1 2" key="1">
    <citation type="submission" date="2023-07" db="EMBL/GenBank/DDBJ databases">
        <title>Sequencing the genomes of 1000 actinobacteria strains.</title>
        <authorList>
            <person name="Klenk H.-P."/>
        </authorList>
    </citation>
    <scope>NUCLEOTIDE SEQUENCE [LARGE SCALE GENOMIC DNA]</scope>
    <source>
        <strain evidence="1 2">DSM 20167</strain>
    </source>
</reference>
<comment type="caution">
    <text evidence="1">The sequence shown here is derived from an EMBL/GenBank/DDBJ whole genome shotgun (WGS) entry which is preliminary data.</text>
</comment>
<dbReference type="PANTHER" id="PTHR38733">
    <property type="entry name" value="PROTEIN MCRC"/>
    <property type="match status" value="1"/>
</dbReference>
<dbReference type="EMBL" id="JAVDYI010000001">
    <property type="protein sequence ID" value="MDR7358756.1"/>
    <property type="molecule type" value="Genomic_DNA"/>
</dbReference>
<gene>
    <name evidence="1" type="ORF">J2S64_002447</name>
</gene>
<sequence>MRHLELHESSRPERHTLSDDAASTLNRLRIATVTPEGGGEWTIANIRKVGVVRIDGQQILIRPKVPISQLFFMMQFALNPKFWLNEEIQLDSDKNLLNAMAVAFLRQASKIWKQGFVQGYETFEDARPMVRGRIDIAAQIRRQGGLAFPAQVVYDEFTIDVPENRLLFSALQRLLKLPMLDSETRSGLRKLTPLFDGVKLLIPGQELPYIHYTRLNSRYRQALFLSEMILRNSSVEHVKGQLTANAFLFDMWKIFEDFVTVTLAHNFADIGGKAKLQETGTFLDKEGRLALRPDLVWHGPDRRLAIIDAKYKAPDSMKYPNADVYQMLAYCIRFGLTAGHLVYAQGQEHSQLHDIVGHQTIVQCHAVDLELPPPDLLKQMSRLASTIACCAPRPPAQSNSTAGTWRPNSDGGNQSALYSDVQFVVNAHESGTCNELKDWPYT</sequence>